<dbReference type="SUPFAM" id="SSF47616">
    <property type="entry name" value="GST C-terminal domain-like"/>
    <property type="match status" value="1"/>
</dbReference>
<dbReference type="EMBL" id="HBHR01016539">
    <property type="protein sequence ID" value="CAD9867874.1"/>
    <property type="molecule type" value="Transcribed_RNA"/>
</dbReference>
<dbReference type="Gene3D" id="3.40.30.10">
    <property type="entry name" value="Glutaredoxin"/>
    <property type="match status" value="1"/>
</dbReference>
<evidence type="ECO:0000256" key="1">
    <source>
        <dbReference type="SAM" id="SignalP"/>
    </source>
</evidence>
<name>A0A7S2V214_9STRA</name>
<feature type="signal peptide" evidence="1">
    <location>
        <begin position="1"/>
        <end position="21"/>
    </location>
</feature>
<dbReference type="InterPro" id="IPR004045">
    <property type="entry name" value="Glutathione_S-Trfase_N"/>
</dbReference>
<evidence type="ECO:0000259" key="3">
    <source>
        <dbReference type="Pfam" id="PF13409"/>
    </source>
</evidence>
<sequence length="302" mass="33802">MTKFITKVGLVLALATASVTAFSPSSYLTHASITRPNIGLSMSAVSAPVSVPAAPRIVLDPLPKVYVYDHCPFCVRVRLALGLKNVKHDIVFLANDDVATPTGLVGKKVAPIFAIPQDDLVMGESLDIIELVDKDSRFGETGYLKPFSDRTDLKAWQKQLKKSGISGHMQRPRYMQTALPEFATKDGRDAFVKNHPVPPYEKAEWKADDFSQELRWEKYAESLAMTDELLPKLNEMLKELDDMIYCEEYCTEGGMCMDDVDLWSRLRSITVIKGVELPSKLKAYMEYYSEKGDMPLYTGMAV</sequence>
<keyword evidence="1" id="KW-0732">Signal</keyword>
<dbReference type="Pfam" id="PF04399">
    <property type="entry name" value="Glutaredoxin2_C"/>
    <property type="match status" value="1"/>
</dbReference>
<accession>A0A7S2V214</accession>
<dbReference type="InterPro" id="IPR036282">
    <property type="entry name" value="Glutathione-S-Trfase_C_sf"/>
</dbReference>
<dbReference type="NCBIfam" id="NF007702">
    <property type="entry name" value="PRK10387.1"/>
    <property type="match status" value="1"/>
</dbReference>
<dbReference type="AlphaFoldDB" id="A0A7S2V214"/>
<dbReference type="InterPro" id="IPR007494">
    <property type="entry name" value="Glutaredoxin2_C"/>
</dbReference>
<feature type="domain" description="GST N-terminal" evidence="3">
    <location>
        <begin position="70"/>
        <end position="134"/>
    </location>
</feature>
<evidence type="ECO:0000259" key="2">
    <source>
        <dbReference type="Pfam" id="PF04399"/>
    </source>
</evidence>
<dbReference type="Pfam" id="PF13409">
    <property type="entry name" value="GST_N_2"/>
    <property type="match status" value="1"/>
</dbReference>
<feature type="chain" id="PRO_5031108401" description="GST N-terminal domain-containing protein" evidence="1">
    <location>
        <begin position="22"/>
        <end position="302"/>
    </location>
</feature>
<gene>
    <name evidence="4" type="ORF">FJAP1339_LOCUS8281</name>
</gene>
<evidence type="ECO:0000313" key="4">
    <source>
        <dbReference type="EMBL" id="CAD9867874.1"/>
    </source>
</evidence>
<organism evidence="4">
    <name type="scientific">Fibrocapsa japonica</name>
    <dbReference type="NCBI Taxonomy" id="94617"/>
    <lineage>
        <taxon>Eukaryota</taxon>
        <taxon>Sar</taxon>
        <taxon>Stramenopiles</taxon>
        <taxon>Ochrophyta</taxon>
        <taxon>Raphidophyceae</taxon>
        <taxon>Chattonellales</taxon>
        <taxon>Chattonellaceae</taxon>
        <taxon>Fibrocapsa</taxon>
    </lineage>
</organism>
<dbReference type="SUPFAM" id="SSF52833">
    <property type="entry name" value="Thioredoxin-like"/>
    <property type="match status" value="1"/>
</dbReference>
<dbReference type="Gene3D" id="1.20.1050.10">
    <property type="match status" value="1"/>
</dbReference>
<reference evidence="4" key="1">
    <citation type="submission" date="2021-01" db="EMBL/GenBank/DDBJ databases">
        <authorList>
            <person name="Corre E."/>
            <person name="Pelletier E."/>
            <person name="Niang G."/>
            <person name="Scheremetjew M."/>
            <person name="Finn R."/>
            <person name="Kale V."/>
            <person name="Holt S."/>
            <person name="Cochrane G."/>
            <person name="Meng A."/>
            <person name="Brown T."/>
            <person name="Cohen L."/>
        </authorList>
    </citation>
    <scope>NUCLEOTIDE SEQUENCE</scope>
    <source>
        <strain evidence="4">CCMP1661</strain>
    </source>
</reference>
<dbReference type="InterPro" id="IPR036249">
    <property type="entry name" value="Thioredoxin-like_sf"/>
</dbReference>
<protein>
    <recommendedName>
        <fullName evidence="5">GST N-terminal domain-containing protein</fullName>
    </recommendedName>
</protein>
<evidence type="ECO:0008006" key="5">
    <source>
        <dbReference type="Google" id="ProtNLM"/>
    </source>
</evidence>
<feature type="domain" description="Glutaredoxin 2 C-terminal" evidence="2">
    <location>
        <begin position="153"/>
        <end position="301"/>
    </location>
</feature>
<proteinExistence type="predicted"/>